<dbReference type="InterPro" id="IPR009057">
    <property type="entry name" value="Homeodomain-like_sf"/>
</dbReference>
<dbReference type="AlphaFoldDB" id="A0A8X6TA82"/>
<dbReference type="PANTHER" id="PTHR19303:SF27">
    <property type="entry name" value="HTH CENPB-TYPE DOMAIN-CONTAINING PROTEIN"/>
    <property type="match status" value="1"/>
</dbReference>
<organism evidence="4 5">
    <name type="scientific">Nephila pilipes</name>
    <name type="common">Giant wood spider</name>
    <name type="synonym">Nephila maculata</name>
    <dbReference type="NCBI Taxonomy" id="299642"/>
    <lineage>
        <taxon>Eukaryota</taxon>
        <taxon>Metazoa</taxon>
        <taxon>Ecdysozoa</taxon>
        <taxon>Arthropoda</taxon>
        <taxon>Chelicerata</taxon>
        <taxon>Arachnida</taxon>
        <taxon>Araneae</taxon>
        <taxon>Araneomorphae</taxon>
        <taxon>Entelegynae</taxon>
        <taxon>Araneoidea</taxon>
        <taxon>Nephilidae</taxon>
        <taxon>Nephila</taxon>
    </lineage>
</organism>
<comment type="subcellular location">
    <subcellularLocation>
        <location evidence="1">Nucleus</location>
    </subcellularLocation>
</comment>
<dbReference type="SUPFAM" id="SSF46689">
    <property type="entry name" value="Homeodomain-like"/>
    <property type="match status" value="2"/>
</dbReference>
<comment type="caution">
    <text evidence="4">The sequence shown here is derived from an EMBL/GenBank/DDBJ whole genome shotgun (WGS) entry which is preliminary data.</text>
</comment>
<reference evidence="4" key="1">
    <citation type="submission" date="2020-08" db="EMBL/GenBank/DDBJ databases">
        <title>Multicomponent nature underlies the extraordinary mechanical properties of spider dragline silk.</title>
        <authorList>
            <person name="Kono N."/>
            <person name="Nakamura H."/>
            <person name="Mori M."/>
            <person name="Yoshida Y."/>
            <person name="Ohtoshi R."/>
            <person name="Malay A.D."/>
            <person name="Moran D.A.P."/>
            <person name="Tomita M."/>
            <person name="Numata K."/>
            <person name="Arakawa K."/>
        </authorList>
    </citation>
    <scope>NUCLEOTIDE SEQUENCE</scope>
</reference>
<dbReference type="GO" id="GO:0003677">
    <property type="term" value="F:DNA binding"/>
    <property type="evidence" value="ECO:0007669"/>
    <property type="project" value="UniProtKB-KW"/>
</dbReference>
<keyword evidence="2" id="KW-0238">DNA-binding</keyword>
<evidence type="ECO:0000313" key="5">
    <source>
        <dbReference type="Proteomes" id="UP000887013"/>
    </source>
</evidence>
<dbReference type="GO" id="GO:0005634">
    <property type="term" value="C:nucleus"/>
    <property type="evidence" value="ECO:0007669"/>
    <property type="project" value="UniProtKB-SubCell"/>
</dbReference>
<evidence type="ECO:0000259" key="3">
    <source>
        <dbReference type="PROSITE" id="PS51253"/>
    </source>
</evidence>
<dbReference type="InterPro" id="IPR006600">
    <property type="entry name" value="HTH_CenpB_DNA-bd_dom"/>
</dbReference>
<evidence type="ECO:0000256" key="2">
    <source>
        <dbReference type="ARBA" id="ARBA00023125"/>
    </source>
</evidence>
<dbReference type="Proteomes" id="UP000887013">
    <property type="component" value="Unassembled WGS sequence"/>
</dbReference>
<dbReference type="SMART" id="SM00674">
    <property type="entry name" value="CENPB"/>
    <property type="match status" value="1"/>
</dbReference>
<feature type="domain" description="HTH CENPB-type" evidence="3">
    <location>
        <begin position="71"/>
        <end position="153"/>
    </location>
</feature>
<sequence length="173" mass="19835">MSLKKASVKNNGEKRKVISLELKREIIDKHEQGERVIDLATQYDRSTSTICTILKQKDSIKAVTPAKGLKIISKLRNPIYDKMENLLFVWLTEKQTAAKTLAESIICEKARTIYADLLQKDPDTAEEHPQDQFKASRGWFENFKKRTGFHSGVRHGEWFLGMSVNFKGILILI</sequence>
<evidence type="ECO:0000256" key="1">
    <source>
        <dbReference type="ARBA" id="ARBA00004123"/>
    </source>
</evidence>
<evidence type="ECO:0000313" key="4">
    <source>
        <dbReference type="EMBL" id="GFS92315.1"/>
    </source>
</evidence>
<dbReference type="EMBL" id="BMAW01053673">
    <property type="protein sequence ID" value="GFS92315.1"/>
    <property type="molecule type" value="Genomic_DNA"/>
</dbReference>
<accession>A0A8X6TA82</accession>
<dbReference type="PROSITE" id="PS51253">
    <property type="entry name" value="HTH_CENPB"/>
    <property type="match status" value="1"/>
</dbReference>
<dbReference type="OrthoDB" id="6422574at2759"/>
<name>A0A8X6TA82_NEPPI</name>
<dbReference type="Gene3D" id="1.10.10.60">
    <property type="entry name" value="Homeodomain-like"/>
    <property type="match status" value="2"/>
</dbReference>
<protein>
    <submittedName>
        <fullName evidence="4">Tigger transposable element-derived protein 1</fullName>
    </submittedName>
</protein>
<dbReference type="PANTHER" id="PTHR19303">
    <property type="entry name" value="TRANSPOSON"/>
    <property type="match status" value="1"/>
</dbReference>
<proteinExistence type="predicted"/>
<keyword evidence="5" id="KW-1185">Reference proteome</keyword>
<dbReference type="Pfam" id="PF03221">
    <property type="entry name" value="HTH_Tnp_Tc5"/>
    <property type="match status" value="1"/>
</dbReference>
<dbReference type="InterPro" id="IPR050863">
    <property type="entry name" value="CenT-Element_Derived"/>
</dbReference>
<gene>
    <name evidence="4" type="primary">TIGD1_95</name>
    <name evidence="4" type="ORF">NPIL_422901</name>
</gene>